<feature type="domain" description="BT-3044-like C-terminal" evidence="2">
    <location>
        <begin position="159"/>
        <end position="284"/>
    </location>
</feature>
<evidence type="ECO:0000259" key="2">
    <source>
        <dbReference type="Pfam" id="PF14274"/>
    </source>
</evidence>
<protein>
    <submittedName>
        <fullName evidence="3">BT_3987 domain-containing protein</fullName>
    </submittedName>
</protein>
<dbReference type="InterPro" id="IPR013728">
    <property type="entry name" value="BT_3987-like_N"/>
</dbReference>
<organism evidence="3 4">
    <name type="scientific">Dysgonomonas termitidis</name>
    <dbReference type="NCBI Taxonomy" id="1516126"/>
    <lineage>
        <taxon>Bacteria</taxon>
        <taxon>Pseudomonadati</taxon>
        <taxon>Bacteroidota</taxon>
        <taxon>Bacteroidia</taxon>
        <taxon>Bacteroidales</taxon>
        <taxon>Dysgonomonadaceae</taxon>
        <taxon>Dysgonomonas</taxon>
    </lineage>
</organism>
<dbReference type="EMBL" id="JBHSGN010000062">
    <property type="protein sequence ID" value="MFC4673723.1"/>
    <property type="molecule type" value="Genomic_DNA"/>
</dbReference>
<comment type="caution">
    <text evidence="3">The sequence shown here is derived from an EMBL/GenBank/DDBJ whole genome shotgun (WGS) entry which is preliminary data.</text>
</comment>
<dbReference type="Pfam" id="PF14274">
    <property type="entry name" value="BT_3044-like_C"/>
    <property type="match status" value="1"/>
</dbReference>
<gene>
    <name evidence="3" type="ORF">ACFO6W_08480</name>
</gene>
<evidence type="ECO:0000313" key="4">
    <source>
        <dbReference type="Proteomes" id="UP001596023"/>
    </source>
</evidence>
<name>A0ABV9KUS0_9BACT</name>
<dbReference type="InterPro" id="IPR025371">
    <property type="entry name" value="BT_3044-like_C"/>
</dbReference>
<proteinExistence type="predicted"/>
<sequence>MKKLNIFLSILFAILSTGCNELPEELFEKYAVIIRSGYHEWAIPFSNESSVATSISVAVSGTSVISEDMDVEIAVNSALLDEYNFEKFRNDEASYYTLLPEDCYSFESMKTTIKAGDEYALIPLNLNLNNMDKYKNYVLPVEIVSVSKHSIGINGYNQSLINIVLVNDYSGSYTMAVDLRSSEGNIFINQEQSLRIVDLNSCYFHVPYLNKASEKEDYIINMKVNSDSTLAFSANNADIELTFATPNKEKDNEINIVQITETEKKTKTIKFFIDYSYMDKSNTEIAPIRRNIKGYFLREVKME</sequence>
<dbReference type="Pfam" id="PF08522">
    <property type="entry name" value="BT_3987-like_N"/>
    <property type="match status" value="1"/>
</dbReference>
<keyword evidence="4" id="KW-1185">Reference proteome</keyword>
<feature type="domain" description="BT-3987-like N-terminal" evidence="1">
    <location>
        <begin position="44"/>
        <end position="148"/>
    </location>
</feature>
<evidence type="ECO:0000259" key="1">
    <source>
        <dbReference type="Pfam" id="PF08522"/>
    </source>
</evidence>
<dbReference type="Gene3D" id="2.40.128.440">
    <property type="entry name" value="Uncharacterised protein PF14274, DUF4361"/>
    <property type="match status" value="1"/>
</dbReference>
<dbReference type="PROSITE" id="PS51257">
    <property type="entry name" value="PROKAR_LIPOPROTEIN"/>
    <property type="match status" value="1"/>
</dbReference>
<evidence type="ECO:0000313" key="3">
    <source>
        <dbReference type="EMBL" id="MFC4673723.1"/>
    </source>
</evidence>
<dbReference type="RefSeq" id="WP_379995274.1">
    <property type="nucleotide sequence ID" value="NZ_JBHSGN010000062.1"/>
</dbReference>
<dbReference type="Gene3D" id="2.60.40.1740">
    <property type="entry name" value="hypothetical protein (bacova_03559)"/>
    <property type="match status" value="1"/>
</dbReference>
<dbReference type="Proteomes" id="UP001596023">
    <property type="component" value="Unassembled WGS sequence"/>
</dbReference>
<accession>A0ABV9KUS0</accession>
<reference evidence="4" key="1">
    <citation type="journal article" date="2019" name="Int. J. Syst. Evol. Microbiol.">
        <title>The Global Catalogue of Microorganisms (GCM) 10K type strain sequencing project: providing services to taxonomists for standard genome sequencing and annotation.</title>
        <authorList>
            <consortium name="The Broad Institute Genomics Platform"/>
            <consortium name="The Broad Institute Genome Sequencing Center for Infectious Disease"/>
            <person name="Wu L."/>
            <person name="Ma J."/>
        </authorList>
    </citation>
    <scope>NUCLEOTIDE SEQUENCE [LARGE SCALE GENOMIC DNA]</scope>
    <source>
        <strain evidence="4">CCUG 66188</strain>
    </source>
</reference>